<evidence type="ECO:0000256" key="3">
    <source>
        <dbReference type="ARBA" id="ARBA00023163"/>
    </source>
</evidence>
<dbReference type="InterPro" id="IPR050987">
    <property type="entry name" value="AtrR-like"/>
</dbReference>
<keyword evidence="4" id="KW-0539">Nucleus</keyword>
<dbReference type="InterPro" id="IPR001138">
    <property type="entry name" value="Zn2Cys6_DnaBD"/>
</dbReference>
<evidence type="ECO:0000313" key="8">
    <source>
        <dbReference type="Proteomes" id="UP000184063"/>
    </source>
</evidence>
<evidence type="ECO:0000313" key="7">
    <source>
        <dbReference type="EMBL" id="OJZ81692.1"/>
    </source>
</evidence>
<keyword evidence="1" id="KW-0805">Transcription regulation</keyword>
<feature type="domain" description="Zn(2)-C6 fungal-type" evidence="6">
    <location>
        <begin position="8"/>
        <end position="38"/>
    </location>
</feature>
<name>A0A1M3T4L1_ASPLC</name>
<keyword evidence="3" id="KW-0804">Transcription</keyword>
<evidence type="ECO:0000256" key="4">
    <source>
        <dbReference type="ARBA" id="ARBA00023242"/>
    </source>
</evidence>
<dbReference type="AlphaFoldDB" id="A0A1M3T4L1"/>
<evidence type="ECO:0000256" key="2">
    <source>
        <dbReference type="ARBA" id="ARBA00023125"/>
    </source>
</evidence>
<dbReference type="CDD" id="cd12148">
    <property type="entry name" value="fungal_TF_MHR"/>
    <property type="match status" value="1"/>
</dbReference>
<dbReference type="PANTHER" id="PTHR46910">
    <property type="entry name" value="TRANSCRIPTION FACTOR PDR1"/>
    <property type="match status" value="1"/>
</dbReference>
<dbReference type="GO" id="GO:0000981">
    <property type="term" value="F:DNA-binding transcription factor activity, RNA polymerase II-specific"/>
    <property type="evidence" value="ECO:0007669"/>
    <property type="project" value="InterPro"/>
</dbReference>
<keyword evidence="2" id="KW-0238">DNA-binding</keyword>
<dbReference type="SUPFAM" id="SSF57701">
    <property type="entry name" value="Zn2/Cys6 DNA-binding domain"/>
    <property type="match status" value="1"/>
</dbReference>
<dbReference type="PANTHER" id="PTHR46910:SF5">
    <property type="entry name" value="ZN(II)2CYS6 TRANSCRIPTION FACTOR (EUROFUNG)"/>
    <property type="match status" value="1"/>
</dbReference>
<reference evidence="8" key="1">
    <citation type="journal article" date="2017" name="Genome Biol.">
        <title>Comparative genomics reveals high biological diversity and specific adaptations in the industrially and medically important fungal genus Aspergillus.</title>
        <authorList>
            <person name="de Vries R.P."/>
            <person name="Riley R."/>
            <person name="Wiebenga A."/>
            <person name="Aguilar-Osorio G."/>
            <person name="Amillis S."/>
            <person name="Uchima C.A."/>
            <person name="Anderluh G."/>
            <person name="Asadollahi M."/>
            <person name="Askin M."/>
            <person name="Barry K."/>
            <person name="Battaglia E."/>
            <person name="Bayram O."/>
            <person name="Benocci T."/>
            <person name="Braus-Stromeyer S.A."/>
            <person name="Caldana C."/>
            <person name="Canovas D."/>
            <person name="Cerqueira G.C."/>
            <person name="Chen F."/>
            <person name="Chen W."/>
            <person name="Choi C."/>
            <person name="Clum A."/>
            <person name="Dos Santos R.A."/>
            <person name="Damasio A.R."/>
            <person name="Diallinas G."/>
            <person name="Emri T."/>
            <person name="Fekete E."/>
            <person name="Flipphi M."/>
            <person name="Freyberg S."/>
            <person name="Gallo A."/>
            <person name="Gournas C."/>
            <person name="Habgood R."/>
            <person name="Hainaut M."/>
            <person name="Harispe M.L."/>
            <person name="Henrissat B."/>
            <person name="Hilden K.S."/>
            <person name="Hope R."/>
            <person name="Hossain A."/>
            <person name="Karabika E."/>
            <person name="Karaffa L."/>
            <person name="Karanyi Z."/>
            <person name="Krasevec N."/>
            <person name="Kuo A."/>
            <person name="Kusch H."/>
            <person name="LaButti K."/>
            <person name="Lagendijk E.L."/>
            <person name="Lapidus A."/>
            <person name="Levasseur A."/>
            <person name="Lindquist E."/>
            <person name="Lipzen A."/>
            <person name="Logrieco A.F."/>
            <person name="MacCabe A."/>
            <person name="Maekelae M.R."/>
            <person name="Malavazi I."/>
            <person name="Melin P."/>
            <person name="Meyer V."/>
            <person name="Mielnichuk N."/>
            <person name="Miskei M."/>
            <person name="Molnar A.P."/>
            <person name="Mule G."/>
            <person name="Ngan C.Y."/>
            <person name="Orejas M."/>
            <person name="Orosz E."/>
            <person name="Ouedraogo J.P."/>
            <person name="Overkamp K.M."/>
            <person name="Park H.-S."/>
            <person name="Perrone G."/>
            <person name="Piumi F."/>
            <person name="Punt P.J."/>
            <person name="Ram A.F."/>
            <person name="Ramon A."/>
            <person name="Rauscher S."/>
            <person name="Record E."/>
            <person name="Riano-Pachon D.M."/>
            <person name="Robert V."/>
            <person name="Roehrig J."/>
            <person name="Ruller R."/>
            <person name="Salamov A."/>
            <person name="Salih N.S."/>
            <person name="Samson R.A."/>
            <person name="Sandor E."/>
            <person name="Sanguinetti M."/>
            <person name="Schuetze T."/>
            <person name="Sepcic K."/>
            <person name="Shelest E."/>
            <person name="Sherlock G."/>
            <person name="Sophianopoulou V."/>
            <person name="Squina F.M."/>
            <person name="Sun H."/>
            <person name="Susca A."/>
            <person name="Todd R.B."/>
            <person name="Tsang A."/>
            <person name="Unkles S.E."/>
            <person name="van de Wiele N."/>
            <person name="van Rossen-Uffink D."/>
            <person name="Oliveira J.V."/>
            <person name="Vesth T.C."/>
            <person name="Visser J."/>
            <person name="Yu J.-H."/>
            <person name="Zhou M."/>
            <person name="Andersen M.R."/>
            <person name="Archer D.B."/>
            <person name="Baker S.E."/>
            <person name="Benoit I."/>
            <person name="Brakhage A.A."/>
            <person name="Braus G.H."/>
            <person name="Fischer R."/>
            <person name="Frisvad J.C."/>
            <person name="Goldman G.H."/>
            <person name="Houbraken J."/>
            <person name="Oakley B."/>
            <person name="Pocsi I."/>
            <person name="Scazzocchio C."/>
            <person name="Seiboth B."/>
            <person name="vanKuyk P.A."/>
            <person name="Wortman J."/>
            <person name="Dyer P.S."/>
            <person name="Grigoriev I.V."/>
        </authorList>
    </citation>
    <scope>NUCLEOTIDE SEQUENCE [LARGE SCALE GENOMIC DNA]</scope>
    <source>
        <strain evidence="8">CBS 106.47</strain>
    </source>
</reference>
<proteinExistence type="predicted"/>
<feature type="region of interest" description="Disordered" evidence="5">
    <location>
        <begin position="72"/>
        <end position="108"/>
    </location>
</feature>
<evidence type="ECO:0000259" key="6">
    <source>
        <dbReference type="PROSITE" id="PS50048"/>
    </source>
</evidence>
<protein>
    <recommendedName>
        <fullName evidence="6">Zn(2)-C6 fungal-type domain-containing protein</fullName>
    </recommendedName>
</protein>
<sequence>MSSRKPISCRRCQQKKIRCNRIDPRCDKCDAVGAECTYLPRKPRSAKKRLIDDKEILSEILRRLERLEDHCMIDSDPDQPADASGSMSIASDNDTSQSALPRSVGSPLPAAQGVAQTILKGLKDENMRSLLSSNVFCHLKTVESRFWGNEKCIQAIEVAMREISELDNVETEKPKASPTITKETAHKWIELYYDTYQFEGFRIPFEKEFILSLPDLLHNPHVHLDPTIRIVYYNVLFQGFLVDPDPYHNRGAIVEFLCRSCMDLTESWLARIKDTPADLFAAFFMMSMSLEACNSELSWRIVAESVKISRALGYFSVDADQPTPGQQIVRPGGPPNPESEIEKNRMRFEFWHLLRTDCVFRLSFGKPALITDGSWTVNFPDPSITGVDHASTRFIQIHFFASMRLTLVLIKYLDLVDSEPDVDTPQYDRTIDGLIAEVQTIMSDWSPEELLTTTTNRMDTWFCVDILFSSYKMLIVFYQAKKCNQDSQFLPYHTVDIARKSLQMSRSIMSSSTHPYWGISLILLHQFVPLFIVSMNMIGSPECENAEADLDLVSWFNNFVVTAAQERSELKPLSIMMKAMTIASQNSVAGSH</sequence>
<dbReference type="Gene3D" id="4.10.240.10">
    <property type="entry name" value="Zn(2)-C6 fungal-type DNA-binding domain"/>
    <property type="match status" value="1"/>
</dbReference>
<dbReference type="InterPro" id="IPR036864">
    <property type="entry name" value="Zn2-C6_fun-type_DNA-bd_sf"/>
</dbReference>
<dbReference type="Pfam" id="PF00172">
    <property type="entry name" value="Zn_clus"/>
    <property type="match status" value="1"/>
</dbReference>
<dbReference type="Proteomes" id="UP000184063">
    <property type="component" value="Unassembled WGS sequence"/>
</dbReference>
<evidence type="ECO:0000256" key="5">
    <source>
        <dbReference type="SAM" id="MobiDB-lite"/>
    </source>
</evidence>
<gene>
    <name evidence="7" type="ORF">ASPFODRAFT_52090</name>
</gene>
<dbReference type="GO" id="GO:0008270">
    <property type="term" value="F:zinc ion binding"/>
    <property type="evidence" value="ECO:0007669"/>
    <property type="project" value="InterPro"/>
</dbReference>
<evidence type="ECO:0000256" key="1">
    <source>
        <dbReference type="ARBA" id="ARBA00023015"/>
    </source>
</evidence>
<dbReference type="VEuPathDB" id="FungiDB:ASPFODRAFT_52090"/>
<dbReference type="SMART" id="SM00066">
    <property type="entry name" value="GAL4"/>
    <property type="match status" value="1"/>
</dbReference>
<dbReference type="GO" id="GO:0009893">
    <property type="term" value="P:positive regulation of metabolic process"/>
    <property type="evidence" value="ECO:0007669"/>
    <property type="project" value="UniProtKB-ARBA"/>
</dbReference>
<dbReference type="EMBL" id="KV878250">
    <property type="protein sequence ID" value="OJZ81692.1"/>
    <property type="molecule type" value="Genomic_DNA"/>
</dbReference>
<dbReference type="OrthoDB" id="2740448at2759"/>
<accession>A0A1M3T4L1</accession>
<organism evidence="7 8">
    <name type="scientific">Aspergillus luchuensis (strain CBS 106.47)</name>
    <dbReference type="NCBI Taxonomy" id="1137211"/>
    <lineage>
        <taxon>Eukaryota</taxon>
        <taxon>Fungi</taxon>
        <taxon>Dikarya</taxon>
        <taxon>Ascomycota</taxon>
        <taxon>Pezizomycotina</taxon>
        <taxon>Eurotiomycetes</taxon>
        <taxon>Eurotiomycetidae</taxon>
        <taxon>Eurotiales</taxon>
        <taxon>Aspergillaceae</taxon>
        <taxon>Aspergillus</taxon>
        <taxon>Aspergillus subgen. Circumdati</taxon>
    </lineage>
</organism>
<dbReference type="CDD" id="cd00067">
    <property type="entry name" value="GAL4"/>
    <property type="match status" value="1"/>
</dbReference>
<dbReference type="PROSITE" id="PS50048">
    <property type="entry name" value="ZN2_CY6_FUNGAL_2"/>
    <property type="match status" value="1"/>
</dbReference>
<dbReference type="GO" id="GO:0003677">
    <property type="term" value="F:DNA binding"/>
    <property type="evidence" value="ECO:0007669"/>
    <property type="project" value="UniProtKB-KW"/>
</dbReference>
<feature type="compositionally biased region" description="Polar residues" evidence="5">
    <location>
        <begin position="85"/>
        <end position="100"/>
    </location>
</feature>